<keyword evidence="12" id="KW-0456">Lyase</keyword>
<dbReference type="GO" id="GO:0004014">
    <property type="term" value="F:adenosylmethionine decarboxylase activity"/>
    <property type="evidence" value="ECO:0007669"/>
    <property type="project" value="UniProtKB-EC"/>
</dbReference>
<evidence type="ECO:0000256" key="15">
    <source>
        <dbReference type="ARBA" id="ARBA00034115"/>
    </source>
</evidence>
<evidence type="ECO:0000256" key="16">
    <source>
        <dbReference type="ARBA" id="ARBA00046672"/>
    </source>
</evidence>
<dbReference type="Gene3D" id="3.30.360.50">
    <property type="entry name" value="S-adenosylmethionine decarboxylase"/>
    <property type="match status" value="1"/>
</dbReference>
<reference evidence="21 22" key="1">
    <citation type="journal article" date="2024" name="Nat. Commun.">
        <title>Phylogenomics reveals the evolutionary origins of lichenization in chlorophyte algae.</title>
        <authorList>
            <person name="Puginier C."/>
            <person name="Libourel C."/>
            <person name="Otte J."/>
            <person name="Skaloud P."/>
            <person name="Haon M."/>
            <person name="Grisel S."/>
            <person name="Petersen M."/>
            <person name="Berrin J.G."/>
            <person name="Delaux P.M."/>
            <person name="Dal Grande F."/>
            <person name="Keller J."/>
        </authorList>
    </citation>
    <scope>NUCLEOTIDE SEQUENCE [LARGE SCALE GENOMIC DNA]</scope>
    <source>
        <strain evidence="21 22">SAG 2036</strain>
    </source>
</reference>
<dbReference type="GO" id="GO:0006597">
    <property type="term" value="P:spermine biosynthetic process"/>
    <property type="evidence" value="ECO:0007669"/>
    <property type="project" value="InterPro"/>
</dbReference>
<evidence type="ECO:0000256" key="7">
    <source>
        <dbReference type="ARBA" id="ARBA00022793"/>
    </source>
</evidence>
<dbReference type="InterPro" id="IPR001985">
    <property type="entry name" value="S-AdoMet_decarboxylase_euk"/>
</dbReference>
<keyword evidence="7" id="KW-0210">Decarboxylase</keyword>
<evidence type="ECO:0000256" key="19">
    <source>
        <dbReference type="PIRSR" id="PIRSR600183-50"/>
    </source>
</evidence>
<protein>
    <recommendedName>
        <fullName evidence="20">Orn/DAP/Arg decarboxylase 2 N-terminal domain-containing protein</fullName>
    </recommendedName>
</protein>
<dbReference type="InterPro" id="IPR022653">
    <property type="entry name" value="De-COase2_pyr-phos_BS"/>
</dbReference>
<evidence type="ECO:0000256" key="8">
    <source>
        <dbReference type="ARBA" id="ARBA00022898"/>
    </source>
</evidence>
<dbReference type="Pfam" id="PF01536">
    <property type="entry name" value="SAM_decarbox"/>
    <property type="match status" value="1"/>
</dbReference>
<keyword evidence="10" id="KW-0620">Polyamine biosynthesis</keyword>
<comment type="cofactor">
    <cofactor evidence="1">
        <name>pyruvate</name>
        <dbReference type="ChEBI" id="CHEBI:15361"/>
    </cofactor>
</comment>
<comment type="similarity">
    <text evidence="4">Belongs to the eukaryotic AdoMetDC family.</text>
</comment>
<dbReference type="Gene3D" id="3.20.20.10">
    <property type="entry name" value="Alanine racemase"/>
    <property type="match status" value="1"/>
</dbReference>
<dbReference type="PROSITE" id="PS01336">
    <property type="entry name" value="ADOMETDC"/>
    <property type="match status" value="1"/>
</dbReference>
<evidence type="ECO:0000256" key="18">
    <source>
        <dbReference type="ARBA" id="ARBA00049127"/>
    </source>
</evidence>
<evidence type="ECO:0000256" key="9">
    <source>
        <dbReference type="ARBA" id="ARBA00023066"/>
    </source>
</evidence>
<evidence type="ECO:0000256" key="12">
    <source>
        <dbReference type="ARBA" id="ARBA00023239"/>
    </source>
</evidence>
<evidence type="ECO:0000256" key="1">
    <source>
        <dbReference type="ARBA" id="ARBA00001928"/>
    </source>
</evidence>
<dbReference type="SUPFAM" id="SSF56276">
    <property type="entry name" value="S-adenosylmethionine decarboxylase"/>
    <property type="match status" value="1"/>
</dbReference>
<proteinExistence type="inferred from homology"/>
<evidence type="ECO:0000313" key="22">
    <source>
        <dbReference type="Proteomes" id="UP001465755"/>
    </source>
</evidence>
<dbReference type="FunFam" id="3.20.20.10:FF:000005">
    <property type="entry name" value="Ornithine decarboxylase"/>
    <property type="match status" value="1"/>
</dbReference>
<evidence type="ECO:0000256" key="4">
    <source>
        <dbReference type="ARBA" id="ARBA00008466"/>
    </source>
</evidence>
<dbReference type="PRINTS" id="PR01179">
    <property type="entry name" value="ODADCRBXLASE"/>
</dbReference>
<evidence type="ECO:0000256" key="14">
    <source>
        <dbReference type="ARBA" id="ARBA00023317"/>
    </source>
</evidence>
<dbReference type="PANTHER" id="PTHR11482">
    <property type="entry name" value="ARGININE/DIAMINOPIMELATE/ORNITHINE DECARBOXYLASE"/>
    <property type="match status" value="1"/>
</dbReference>
<comment type="subunit">
    <text evidence="16">Homodimer. Only the dimer is catalytically active, as the active sites are constructed of residues from both monomers.</text>
</comment>
<dbReference type="InterPro" id="IPR009006">
    <property type="entry name" value="Ala_racemase/Decarboxylase_C"/>
</dbReference>
<organism evidence="21 22">
    <name type="scientific">Symbiochloris irregularis</name>
    <dbReference type="NCBI Taxonomy" id="706552"/>
    <lineage>
        <taxon>Eukaryota</taxon>
        <taxon>Viridiplantae</taxon>
        <taxon>Chlorophyta</taxon>
        <taxon>core chlorophytes</taxon>
        <taxon>Trebouxiophyceae</taxon>
        <taxon>Trebouxiales</taxon>
        <taxon>Trebouxiaceae</taxon>
        <taxon>Symbiochloris</taxon>
    </lineage>
</organism>
<dbReference type="InterPro" id="IPR029066">
    <property type="entry name" value="PLP-binding_barrel"/>
</dbReference>
<dbReference type="GO" id="GO:0008295">
    <property type="term" value="P:spermidine biosynthetic process"/>
    <property type="evidence" value="ECO:0007669"/>
    <property type="project" value="UniProtKB-KW"/>
</dbReference>
<accession>A0AAW1PV56</accession>
<dbReference type="InterPro" id="IPR018166">
    <property type="entry name" value="S-AdoMet_deCO2ase_CS"/>
</dbReference>
<dbReference type="Proteomes" id="UP001465755">
    <property type="component" value="Unassembled WGS sequence"/>
</dbReference>
<dbReference type="PANTHER" id="PTHR11482:SF6">
    <property type="entry name" value="ORNITHINE DECARBOXYLASE 1-RELATED"/>
    <property type="match status" value="1"/>
</dbReference>
<comment type="cofactor">
    <cofactor evidence="2 19">
        <name>pyridoxal 5'-phosphate</name>
        <dbReference type="ChEBI" id="CHEBI:597326"/>
    </cofactor>
</comment>
<evidence type="ECO:0000256" key="10">
    <source>
        <dbReference type="ARBA" id="ARBA00023115"/>
    </source>
</evidence>
<keyword evidence="14" id="KW-0670">Pyruvate</keyword>
<comment type="catalytic activity">
    <reaction evidence="17">
        <text>S-adenosyl-L-methionine + H(+) = S-adenosyl 3-(methylsulfanyl)propylamine + CO2</text>
        <dbReference type="Rhea" id="RHEA:15981"/>
        <dbReference type="ChEBI" id="CHEBI:15378"/>
        <dbReference type="ChEBI" id="CHEBI:16526"/>
        <dbReference type="ChEBI" id="CHEBI:57443"/>
        <dbReference type="ChEBI" id="CHEBI:59789"/>
        <dbReference type="EC" id="4.1.1.50"/>
    </reaction>
</comment>
<dbReference type="InterPro" id="IPR022644">
    <property type="entry name" value="De-COase2_N"/>
</dbReference>
<dbReference type="Gene3D" id="2.40.37.10">
    <property type="entry name" value="Lyase, Ornithine Decarboxylase, Chain A, domain 1"/>
    <property type="match status" value="1"/>
</dbReference>
<keyword evidence="22" id="KW-1185">Reference proteome</keyword>
<dbReference type="CDD" id="cd00622">
    <property type="entry name" value="PLPDE_III_ODC"/>
    <property type="match status" value="1"/>
</dbReference>
<comment type="pathway">
    <text evidence="15">Amine and polyamine biosynthesis; putrescine biosynthesis via L-ornithine pathway; putrescine from L-ornithine: step 1/1.</text>
</comment>
<comment type="similarity">
    <text evidence="5">Belongs to the Orn/Lys/Arg decarboxylase class-II family.</text>
</comment>
<dbReference type="GO" id="GO:0005737">
    <property type="term" value="C:cytoplasm"/>
    <property type="evidence" value="ECO:0007669"/>
    <property type="project" value="TreeGrafter"/>
</dbReference>
<feature type="domain" description="Orn/DAP/Arg decarboxylase 2 N-terminal" evidence="20">
    <location>
        <begin position="425"/>
        <end position="660"/>
    </location>
</feature>
<evidence type="ECO:0000256" key="5">
    <source>
        <dbReference type="ARBA" id="ARBA00008872"/>
    </source>
</evidence>
<name>A0AAW1PV56_9CHLO</name>
<keyword evidence="11" id="KW-0865">Zymogen</keyword>
<evidence type="ECO:0000256" key="13">
    <source>
        <dbReference type="ARBA" id="ARBA00023270"/>
    </source>
</evidence>
<keyword evidence="9" id="KW-0745">Spermidine biosynthesis</keyword>
<dbReference type="PROSITE" id="PS00878">
    <property type="entry name" value="ODR_DC_2_1"/>
    <property type="match status" value="1"/>
</dbReference>
<gene>
    <name evidence="21" type="ORF">WJX73_001055</name>
</gene>
<comment type="catalytic activity">
    <reaction evidence="18">
        <text>L-ornithine + H(+) = putrescine + CO2</text>
        <dbReference type="Rhea" id="RHEA:22964"/>
        <dbReference type="ChEBI" id="CHEBI:15378"/>
        <dbReference type="ChEBI" id="CHEBI:16526"/>
        <dbReference type="ChEBI" id="CHEBI:46911"/>
        <dbReference type="ChEBI" id="CHEBI:326268"/>
        <dbReference type="EC" id="4.1.1.17"/>
    </reaction>
</comment>
<evidence type="ECO:0000256" key="17">
    <source>
        <dbReference type="ARBA" id="ARBA00048112"/>
    </source>
</evidence>
<dbReference type="AlphaFoldDB" id="A0AAW1PV56"/>
<keyword evidence="8 19" id="KW-0663">Pyridoxal phosphate</keyword>
<feature type="modified residue" description="N6-(pyridoxal phosphate)lysine" evidence="19">
    <location>
        <position position="446"/>
    </location>
</feature>
<dbReference type="GO" id="GO:0033387">
    <property type="term" value="P:putrescine biosynthetic process from arginine, via ornithine"/>
    <property type="evidence" value="ECO:0007669"/>
    <property type="project" value="TreeGrafter"/>
</dbReference>
<keyword evidence="6" id="KW-0949">S-adenosyl-L-methionine</keyword>
<evidence type="ECO:0000256" key="3">
    <source>
        <dbReference type="ARBA" id="ARBA00004911"/>
    </source>
</evidence>
<dbReference type="PRINTS" id="PR01182">
    <property type="entry name" value="ORNDCRBXLASE"/>
</dbReference>
<evidence type="ECO:0000256" key="2">
    <source>
        <dbReference type="ARBA" id="ARBA00001933"/>
    </source>
</evidence>
<feature type="active site" description="Proton donor" evidence="19">
    <location>
        <position position="741"/>
    </location>
</feature>
<dbReference type="NCBIfam" id="TIGR00535">
    <property type="entry name" value="SAM_DCase"/>
    <property type="match status" value="1"/>
</dbReference>
<evidence type="ECO:0000256" key="11">
    <source>
        <dbReference type="ARBA" id="ARBA00023145"/>
    </source>
</evidence>
<evidence type="ECO:0000313" key="21">
    <source>
        <dbReference type="EMBL" id="KAK9812311.1"/>
    </source>
</evidence>
<dbReference type="Pfam" id="PF02784">
    <property type="entry name" value="Orn_Arg_deC_N"/>
    <property type="match status" value="1"/>
</dbReference>
<sequence length="798" mass="84290">MASETFPAPAFEGSEKRMELDFCSTLAGGAGDLRSLSRQQLDAVLDKASCCIVSSRSNTVFDSYVLSESSLFVYADKVVLKTCGTTRLLDAVPLLLELASGLGLACSRCKYSRASFLFPDAQPAPYTDFNAEAAALQSALGPLGSYGSMAVLGEAATGLQWHIFMAELPGSTHPPTYSLEICMTELCPAKALPFFRTEDFLTAAAVTTRSGIAALLPQAEVDDFVFEPCGYSMNALQGSTLSTIHVTPEQGHSYASFELSGPCLQAFSISGTVAKVAEMFNPGHMTVALSTSVDGHGWDLSCTHLPTALQHRASAHHRHASSGDTTFHSLRKPAPPPGLHALRSVDHEMGGELSRCPSPMAVTSLLSPCPLLDGQSTTAIAQVLAAHGAVSIPDGSQSAIDAHIRRLVTAHDLEDPLYVVDLGCVMRLYNAWQLAMPRVHPFYAVKCNTDGGMIALLAAMGAGFDCASEAEVKAVLSAGAGPDRIVYANACKRPKDVRAAASLGVNLTTFDTESELHKLRRWHPSTAALLRVRADDPAARCQLGNKYGAEMEQVPSLLQAAQQLGINVAGVSFHVGSGATNPAAFSEAIELARTVFDQGLAMGFDMHILDIGGGFCGGSILPDGSVALGDVPVAVNTALAKHFPDEGAVRVIAEPGRYFAEAAASLACMIIGTRDIRSTGKAPTRDYWITDGLYGSMNCILYDHATLSAHPLPPNNNIKGHHDAGTEGMLLVPSTVFGPTCDGLDTVLHDYPLPSLENGDWLVFPNMGAYTLVGACNFNGIDVAHTPVFYVCSAGRPS</sequence>
<comment type="caution">
    <text evidence="21">The sequence shown here is derived from an EMBL/GenBank/DDBJ whole genome shotgun (WGS) entry which is preliminary data.</text>
</comment>
<dbReference type="SUPFAM" id="SSF51419">
    <property type="entry name" value="PLP-binding barrel"/>
    <property type="match status" value="1"/>
</dbReference>
<comment type="pathway">
    <text evidence="3">Amine and polyamine biosynthesis; S-adenosylmethioninamine biosynthesis; S-adenosylmethioninamine from S-adenosyl-L-methionine: step 1/1.</text>
</comment>
<dbReference type="GO" id="GO:0004586">
    <property type="term" value="F:ornithine decarboxylase activity"/>
    <property type="evidence" value="ECO:0007669"/>
    <property type="project" value="UniProtKB-EC"/>
</dbReference>
<dbReference type="InterPro" id="IPR000183">
    <property type="entry name" value="Orn/DAP/Arg_de-COase"/>
</dbReference>
<dbReference type="Gene3D" id="3.60.90.10">
    <property type="entry name" value="S-adenosylmethionine decarboxylase"/>
    <property type="match status" value="1"/>
</dbReference>
<keyword evidence="13" id="KW-0704">Schiff base</keyword>
<evidence type="ECO:0000259" key="20">
    <source>
        <dbReference type="Pfam" id="PF02784"/>
    </source>
</evidence>
<dbReference type="InterPro" id="IPR048283">
    <property type="entry name" value="AdoMetDC-like"/>
</dbReference>
<dbReference type="SUPFAM" id="SSF50621">
    <property type="entry name" value="Alanine racemase C-terminal domain-like"/>
    <property type="match status" value="1"/>
</dbReference>
<dbReference type="EMBL" id="JALJOQ010000007">
    <property type="protein sequence ID" value="KAK9812311.1"/>
    <property type="molecule type" value="Genomic_DNA"/>
</dbReference>
<dbReference type="InterPro" id="IPR002433">
    <property type="entry name" value="Orn_de-COase"/>
</dbReference>
<evidence type="ECO:0000256" key="6">
    <source>
        <dbReference type="ARBA" id="ARBA00022691"/>
    </source>
</evidence>
<dbReference type="InterPro" id="IPR016067">
    <property type="entry name" value="S-AdoMet_deCO2ase_core"/>
</dbReference>